<sequence length="857" mass="97813">MIVKGIRKNYQHLWRWGTMLLGMLMICSATEQLWVTVYYGVPVWKEATTTLFCASNAKAYDTEAHNVWATYACVPTDPNPQEVVLENVTEEFNMWKNNMVDQMHEDIISLWEQSLKPCVQLTPLCVTLNCTEMRNNTNNNTTSSNNVTDSEWSRDMRNCSFNITTSIKNKVQQKYAMFYKLDVVQIKDDNNITSYRLISCNTSVITQACPKINFDPIPIHYCAPAGFAILKCRDNKFNGTGPCTNVSTVQCTHGIRPVVSTQLLLNGSLAEEGIVIRSENLTNNAKTIIVQLKEAVQINCTRPNNNTRRSINMGPGRAFFTTGDVIGDIRQAHCNISKAKWNDTLKQIAKKLGEKFIGKTIAFKNSSGGDIEIEMHSFNCGGEFFYCNTTQLFNSTWNSTNWNNTEKSNSTEVITLPCRIKQIINMWQKVGKAMYAPPIAGQINCSSSITGLILTRDGGDNSTNNTEIFRPVGGDMRDNWRSELYKYKVVRIEPLGVAPTRARRRVVQREKRAIGLGAVFIGFLGASGSTMGAASVTLTVQARQLLSGIVQQQNNLLKAIEAQQHMLQLTVWGIKQLQARVLAVERYLKDQQLLGLWGCSGKLICTTAVPWNTSWSNKSYTQIWDNMTWMQWEKEIDNYTTFIYTLIEESQNQQERNEQELLELDKWASLWSWFDITKWLWYIKIFIMVVAGLVGLRIVFVVLSVVNRVRKGYSPLSFQTRLPAQRGPDRPEGIEEEGGERDRDRSERLVDGFLAIIWVDLRSLFLFIYHRLRDLLLIVTRSVELLGRRGWEILKYWWNLLQYWSQELKNSAVSLFNTIAIAVAEGTDRIIEVLQRTGRAILHIPTRIRQGLERLLL</sequence>
<comment type="miscellaneous">
    <text evidence="32">Inhibitors targeting HIV-1 viral envelope proteins are used as antiretroviral drugs. Attachment of virions to the cell surface via non-specific interactions and CD4 binding can be blocked by inhibitors that include cyanovirin-N, cyclotriazadisulfonamide analogs, PRO 2000, TNX 355 and PRO 542. In addition, BMS 806 can block CD4-induced conformational changes. Env interactions with the coreceptor molecules can be targeted by CCR5 antagonists including SCH-D, maraviroc (UK 427857) and aplaviroc (GW 873140), and the CXCR4 antagonist AMD 070. Fusion of viral and cellular membranes can be inhibited by peptides such as enfuvirtide and tifuvirtide (T 1249). Resistance to inhibitors associated with mutations in Env are observed. Most of the time, single mutations confer only a modest reduction in drug susceptibility. Combination of several mutations is usually required to develop a high-level drug resistance.</text>
</comment>
<dbReference type="GO" id="GO:0044175">
    <property type="term" value="C:host cell endosome membrane"/>
    <property type="evidence" value="ECO:0007669"/>
    <property type="project" value="UniProtKB-SubCell"/>
</dbReference>
<evidence type="ECO:0000256" key="28">
    <source>
        <dbReference type="ARBA" id="ARBA00023180"/>
    </source>
</evidence>
<dbReference type="CDD" id="cd09909">
    <property type="entry name" value="HIV-1-like_HR1-HR2"/>
    <property type="match status" value="1"/>
</dbReference>
<feature type="coiled-coil region" evidence="32">
    <location>
        <begin position="634"/>
        <end position="668"/>
    </location>
</feature>
<comment type="subunit">
    <text evidence="32">The mature envelope protein (Env) consists of a homotrimer of non-covalently associated gp120-gp41 heterodimers. The resulting complex protrudes from the virus surface as a spike. There seems to be as few as 10 spikes on the average virion. Surface protein gp120 interacts with host CD4, CCR5 and CXCR4. Gp120 also interacts with the C-type lectins CD209/DC-SIGN and CLEC4M/DC-SIGNR (collectively referred to as DC-SIGN(R)). Gp120 and gp41 interact with GalCer. Gp120 interacts with host ITGA4/ITGB7 complex; on CD4+ T-cells, this interaction results in rapid activation of integrin ITGAL/LFA-1, which facilitates efficient cell-to-cell spreading of HIV-1. Gp120 interacts with cell-associated heparan sulfate; this interaction increases virus infectivity on permissive cells and may be involved in infection of CD4- cells.</text>
</comment>
<dbReference type="GO" id="GO:1903908">
    <property type="term" value="P:positive regulation of plasma membrane raft polarization"/>
    <property type="evidence" value="ECO:0007669"/>
    <property type="project" value="UniProtKB-UniRule"/>
</dbReference>
<comment type="domain">
    <text evidence="32 33">The 17 amino acids long immunosuppressive region is present in many retroviral envelope proteins. Synthetic peptides derived from this relatively conserved sequence inhibit immune function in vitro and in vivo.</text>
</comment>
<keyword evidence="28 32" id="KW-0325">Glycoprotein</keyword>
<keyword evidence="19 32" id="KW-1043">Host membrane</keyword>
<evidence type="ECO:0000256" key="2">
    <source>
        <dbReference type="ARBA" id="ARBA00004433"/>
    </source>
</evidence>
<feature type="disulfide bond" evidence="32">
    <location>
        <begin position="232"/>
        <end position="243"/>
    </location>
</feature>
<keyword evidence="27 32" id="KW-1015">Disulfide bond</keyword>
<dbReference type="HAMAP" id="MF_04083">
    <property type="entry name" value="HIV_ENV"/>
    <property type="match status" value="1"/>
</dbReference>
<dbReference type="Gene3D" id="1.10.287.210">
    <property type="match status" value="1"/>
</dbReference>
<organism evidence="37">
    <name type="scientific">Human immunodeficiency virus type 1</name>
    <name type="common">HIV-1</name>
    <dbReference type="NCBI Taxonomy" id="11676"/>
    <lineage>
        <taxon>Viruses</taxon>
        <taxon>Riboviria</taxon>
        <taxon>Pararnavirae</taxon>
        <taxon>Artverviricota</taxon>
        <taxon>Revtraviricetes</taxon>
        <taxon>Ortervirales</taxon>
        <taxon>Retroviridae</taxon>
        <taxon>Orthoretrovirinae</taxon>
        <taxon>Lentivirus</taxon>
        <taxon>Lentivirus humimdef1</taxon>
    </lineage>
</organism>
<feature type="region of interest" description="Immunosuppression" evidence="32">
    <location>
        <begin position="575"/>
        <end position="593"/>
    </location>
</feature>
<feature type="disulfide bond" evidence="32">
    <location>
        <begin position="222"/>
        <end position="251"/>
    </location>
</feature>
<dbReference type="SUPFAM" id="SSF56502">
    <property type="entry name" value="gp120 core"/>
    <property type="match status" value="2"/>
</dbReference>
<keyword evidence="22 32" id="KW-1133">Transmembrane helix</keyword>
<comment type="function">
    <text evidence="32">Transmembrane protein gp41: Acts as a class I viral fusion protein. Under the current model, the protein has at least 3 conformational states: pre-fusion native state, pre-hairpin intermediate state, and post-fusion hairpin state. During fusion of viral and target intracellular membranes, the coiled coil regions (heptad repeats) assume a trimer-of-hairpins structure, positioning the fusion peptide in close proximity to the C-terminal region of the ectodomain. The formation of this structure appears to drive apposition and subsequent fusion of viral and target cell membranes. Complete fusion occurs in host cell endosomes and is dynamin-dependent, however some lipid transfer might occur at the plasma membrane. The virus undergoes clathrin-dependent internalization long before endosomal fusion, thus minimizing the surface exposure of conserved viral epitopes during fusion and reducing the efficacy of inhibitors targeting these epitopes. Membranes fusion leads to delivery of the nucleocapsid into the cytoplasm.</text>
</comment>
<dbReference type="Gene3D" id="1.20.5.490">
    <property type="entry name" value="Single helix bin"/>
    <property type="match status" value="1"/>
</dbReference>
<evidence type="ECO:0000256" key="33">
    <source>
        <dbReference type="RuleBase" id="RU363095"/>
    </source>
</evidence>
<dbReference type="InterPro" id="IPR000777">
    <property type="entry name" value="HIV1_Gp120"/>
</dbReference>
<accession>B3UUM1</accession>
<keyword evidence="25 32" id="KW-0472">Membrane</keyword>
<keyword evidence="26 32" id="KW-0564">Palmitate</keyword>
<comment type="subcellular location">
    <molecule>Surface protein gp120</molecule>
    <subcellularLocation>
        <location evidence="32">Virion membrane</location>
        <topology evidence="32">Peripheral membrane protein</topology>
    </subcellularLocation>
    <subcellularLocation>
        <location evidence="32">Host cell membrane</location>
        <topology evidence="32">Peripheral membrane protein</topology>
    </subcellularLocation>
    <subcellularLocation>
        <location evidence="32">Host endosome membrane</location>
        <topology evidence="32">Single-pass type I membrane protein</topology>
    </subcellularLocation>
    <text evidence="32">The surface protein is not anchored to the viral envelope, but associates with the extravirion surface through its binding to TM. It is probably concentrated at the site of budding and incorporated into the virions possibly by contacts between the cytoplasmic tail of Env and the N-terminus of Gag.</text>
</comment>
<keyword evidence="29 32" id="KW-0899">Viral immunoevasion</keyword>
<comment type="function">
    <text evidence="32">Surface protein gp120: Attaches the virus to the host lymphoid cell by binding to the primary receptor CD4. This interaction induces a structural rearrangement creating a high affinity binding site for a chemokine coreceptor like CXCR4 and/or CCR5. Acts as a ligand for CD209/DC-SIGN and CLEC4M/DC-SIGNR, which are respectively found on dendritic cells (DCs), and on endothelial cells of liver sinusoids and lymph node sinuses. These interactions allow capture of viral particles at mucosal surfaces by these cells and subsequent transmission to permissive cells. HIV subverts the migration properties of dendritic cells to gain access to CD4+ T-cells in lymph nodes. Virus transmission to permissive T-cells occurs either in trans (without DCs infection, through viral capture and transmission), or in cis (following DCs productive infection, through the usual CD4-gp120 interaction), thereby inducing a robust infection. In trans infection, bound virions remain infectious over days and it is proposed that they are not degraded, but protected in non-lysosomal acidic organelles within the DCs close to the cell membrane thus contributing to the viral infectious potential during DCs' migration from the periphery to the lymphoid tissues. On arrival at lymphoid tissues, intact virions recycle back to DCs' cell surface allowing virus transmission to CD4+ T-cells.</text>
</comment>
<comment type="PTM">
    <text evidence="32">Specific enzymatic cleavages in vivo yield mature proteins. Envelope glycoproteins are synthesized as a inactive precursor that is heavily N-glycosylated and processed likely by host cell furin in the Golgi to yield the mature SU and TM proteins. The cleavage site between SU and TM requires the minimal sequence [KR]-X-[KR]-R. About 2 of the 9 disulfide bonds of gp41 are reduced by P4HB/PDI, following binding to CD4 receptor.</text>
</comment>
<keyword evidence="24 32" id="KW-0175">Coiled coil</keyword>
<feature type="domain" description="Human immunodeficiency virus 1 envelope glycoprotein Gp120" evidence="35">
    <location>
        <begin position="33"/>
        <end position="512"/>
    </location>
</feature>
<keyword evidence="14 32" id="KW-0812">Transmembrane</keyword>
<keyword evidence="9 32" id="KW-1032">Host cell membrane</keyword>
<keyword evidence="13 32" id="KW-0165">Cleavage on pair of basic residues</keyword>
<evidence type="ECO:0000256" key="32">
    <source>
        <dbReference type="HAMAP-Rule" id="MF_04083"/>
    </source>
</evidence>
<dbReference type="InterPro" id="IPR036377">
    <property type="entry name" value="Gp120_core_sf"/>
</dbReference>
<evidence type="ECO:0000256" key="18">
    <source>
        <dbReference type="ARBA" id="ARBA00022844"/>
    </source>
</evidence>
<keyword evidence="16 32" id="KW-0732">Signal</keyword>
<keyword evidence="10 32" id="KW-1165">Clathrin-mediated endocytosis of virus by host</keyword>
<protein>
    <recommendedName>
        <fullName evidence="32">Envelope glycoprotein gp160</fullName>
    </recommendedName>
    <alternativeName>
        <fullName evidence="32">Env polyprotein</fullName>
    </alternativeName>
    <component>
        <recommendedName>
            <fullName evidence="32">Surface protein gp120</fullName>
            <shortName evidence="32">SU</shortName>
        </recommendedName>
        <alternativeName>
            <fullName evidence="32">Glycoprotein 120</fullName>
            <shortName evidence="32">gp120</shortName>
        </alternativeName>
    </component>
    <component>
        <recommendedName>
            <fullName evidence="32">Transmembrane protein gp41</fullName>
            <shortName evidence="32">TM</shortName>
        </recommendedName>
        <alternativeName>
            <fullName evidence="32">Glycoprotein 41</fullName>
            <shortName evidence="32">gp41</shortName>
        </alternativeName>
    </component>
</protein>
<evidence type="ECO:0000256" key="29">
    <source>
        <dbReference type="ARBA" id="ARBA00023280"/>
    </source>
</evidence>
<feature type="region of interest" description="CD4-binding loop" evidence="32">
    <location>
        <begin position="366"/>
        <end position="376"/>
    </location>
</feature>
<feature type="region of interest" description="Disordered" evidence="34">
    <location>
        <begin position="722"/>
        <end position="743"/>
    </location>
</feature>
<evidence type="ECO:0000256" key="21">
    <source>
        <dbReference type="ARBA" id="ARBA00022890"/>
    </source>
</evidence>
<evidence type="ECO:0000256" key="20">
    <source>
        <dbReference type="ARBA" id="ARBA00022879"/>
    </source>
</evidence>
<feature type="region of interest" description="MPER; binding to GalCer" evidence="32">
    <location>
        <begin position="663"/>
        <end position="684"/>
    </location>
</feature>
<proteinExistence type="inferred from homology"/>
<comment type="similarity">
    <text evidence="32">Belongs to the HIV-1 env protein family.</text>
</comment>
<evidence type="ECO:0000256" key="17">
    <source>
        <dbReference type="ARBA" id="ARBA00022804"/>
    </source>
</evidence>
<keyword evidence="31 32" id="KW-1160">Virus entry into host cell</keyword>
<evidence type="ECO:0000256" key="8">
    <source>
        <dbReference type="ARBA" id="ARBA00022510"/>
    </source>
</evidence>
<evidence type="ECO:0000256" key="30">
    <source>
        <dbReference type="ARBA" id="ARBA00023288"/>
    </source>
</evidence>
<evidence type="ECO:0000313" key="37">
    <source>
        <dbReference type="EMBL" id="ACE72330.1"/>
    </source>
</evidence>
<evidence type="ECO:0000256" key="14">
    <source>
        <dbReference type="ARBA" id="ARBA00022692"/>
    </source>
</evidence>
<feature type="chain" id="PRO_5023458113" description="Transmembrane protein gp41" evidence="32">
    <location>
        <begin position="513"/>
        <end position="857"/>
    </location>
</feature>
<feature type="topological domain" description="Cytoplasmic" evidence="32">
    <location>
        <begin position="707"/>
        <end position="857"/>
    </location>
</feature>
<evidence type="ECO:0000256" key="19">
    <source>
        <dbReference type="ARBA" id="ARBA00022870"/>
    </source>
</evidence>
<dbReference type="GO" id="GO:0019064">
    <property type="term" value="P:fusion of virus membrane with host plasma membrane"/>
    <property type="evidence" value="ECO:0007669"/>
    <property type="project" value="UniProtKB-UniRule"/>
</dbReference>
<feature type="short sequence motif" description="Di-leucine internalization motif" evidence="32">
    <location>
        <begin position="856"/>
        <end position="857"/>
    </location>
</feature>
<evidence type="ECO:0000256" key="34">
    <source>
        <dbReference type="SAM" id="MobiDB-lite"/>
    </source>
</evidence>
<evidence type="ECO:0000256" key="1">
    <source>
        <dbReference type="ARBA" id="ARBA00004402"/>
    </source>
</evidence>
<organismHost>
    <name type="scientific">Homo sapiens</name>
    <name type="common">Human</name>
    <dbReference type="NCBI Taxonomy" id="9606"/>
</organismHost>
<evidence type="ECO:0000256" key="26">
    <source>
        <dbReference type="ARBA" id="ARBA00023139"/>
    </source>
</evidence>
<evidence type="ECO:0000256" key="23">
    <source>
        <dbReference type="ARBA" id="ARBA00023046"/>
    </source>
</evidence>
<feature type="site" description="Cleavage; by host furin" evidence="32">
    <location>
        <begin position="512"/>
        <end position="513"/>
    </location>
</feature>
<comment type="domain">
    <text evidence="32">Some of the most genetically diverse regions of the viral genome are present in Env. They are called variable regions 1 through 5 (V1 through V5). Coreceptor usage of gp120 is determined mainly by the primary structure of the third variable region (V3) in the outer domain of gp120. The sequence of V3 determines which coreceptor, CCR5 and/or CXCR4 (corresponding to R5/macrophage, X4/T cell and R5X4/T cell and macrophage tropism), is used to trigger the fusion potential of the Env complex, and hence which cells the virus can infect. Binding to CCR5 involves a region adjacent in addition to V3.</text>
</comment>
<comment type="subcellular location">
    <molecule>Transmembrane protein gp41</molecule>
    <subcellularLocation>
        <location evidence="32">Virion membrane</location>
        <topology evidence="32">Single-pass type I membrane protein</topology>
    </subcellularLocation>
    <subcellularLocation>
        <location evidence="32">Host cell membrane</location>
        <topology evidence="32">Single-pass type I membrane protein</topology>
    </subcellularLocation>
    <subcellularLocation>
        <location evidence="32">Host endosome membrane</location>
        <topology evidence="32">Single-pass type I membrane protein</topology>
    </subcellularLocation>
    <text evidence="32">It is probably concentrated at the site of budding and incorporated into the virions possibly by contacts between the cytoplasmic tail of Env and the N-terminus of Gag.</text>
</comment>
<evidence type="ECO:0000256" key="25">
    <source>
        <dbReference type="ARBA" id="ARBA00023136"/>
    </source>
</evidence>
<evidence type="ECO:0000256" key="3">
    <source>
        <dbReference type="ARBA" id="ARBA00004505"/>
    </source>
</evidence>
<dbReference type="GO" id="GO:0019031">
    <property type="term" value="C:viral envelope"/>
    <property type="evidence" value="ECO:0007669"/>
    <property type="project" value="UniProtKB-KW"/>
</dbReference>
<keyword evidence="17 32" id="KW-1161">Viral attachment to host cell</keyword>
<comment type="subcellular location">
    <subcellularLocation>
        <location evidence="3">Host cell membrane</location>
        <topology evidence="3">Peripheral membrane protein</topology>
    </subcellularLocation>
    <subcellularLocation>
        <location evidence="1">Host cell membrane</location>
        <topology evidence="1">Single-pass type I membrane protein</topology>
    </subcellularLocation>
    <subcellularLocation>
        <location evidence="2">Host endosome membrane</location>
        <topology evidence="2">Peripheral membrane protein</topology>
    </subcellularLocation>
    <subcellularLocation>
        <location evidence="5">Host endosome membrane</location>
        <topology evidence="5">Single-pass type I membrane protein</topology>
    </subcellularLocation>
    <subcellularLocation>
        <location evidence="6">Virion membrane</location>
        <topology evidence="6">Peripheral membrane protein</topology>
    </subcellularLocation>
    <subcellularLocation>
        <location evidence="4">Virion membrane</location>
        <topology evidence="4">Single-pass type I membrane protein</topology>
    </subcellularLocation>
</comment>
<comment type="domain">
    <text evidence="32">The YXXL motif is involved in determining the exact site of viral release at the surface of infected mononuclear cells and promotes endocytosis. YXXL and di-leucine endocytosis motifs interact directly or indirectly with the clathrin adapter complexes, opperate independently, and their activities are not additive.</text>
</comment>
<keyword evidence="30 32" id="KW-0449">Lipoprotein</keyword>
<dbReference type="GO" id="GO:0019082">
    <property type="term" value="P:viral protein processing"/>
    <property type="evidence" value="ECO:0007669"/>
    <property type="project" value="UniProtKB-UniRule"/>
</dbReference>
<dbReference type="FunFam" id="1.20.5.490:FF:000001">
    <property type="entry name" value="Envelope glycoprotein gp160"/>
    <property type="match status" value="1"/>
</dbReference>
<dbReference type="EMBL" id="EU577577">
    <property type="protein sequence ID" value="ACE72330.1"/>
    <property type="molecule type" value="Genomic_RNA"/>
</dbReference>
<feature type="domain" description="Retroviral envelope protein GP41-like" evidence="36">
    <location>
        <begin position="531"/>
        <end position="720"/>
    </location>
</feature>
<gene>
    <name evidence="32 37" type="primary">env</name>
</gene>
<comment type="PTM">
    <text evidence="32">Highly glycosylated by host. The high number of glycan on the protein is reffered to as 'glycan shield' because it contributes to hide protein sequence from adaptive immune system.</text>
</comment>
<evidence type="ECO:0000256" key="22">
    <source>
        <dbReference type="ARBA" id="ARBA00022989"/>
    </source>
</evidence>
<feature type="transmembrane region" description="Helical" evidence="33">
    <location>
        <begin position="679"/>
        <end position="706"/>
    </location>
</feature>
<keyword evidence="15 32" id="KW-0053">Apoptosis</keyword>
<dbReference type="GO" id="GO:0052031">
    <property type="term" value="P:symbiont-mediated perturbation of host defense response"/>
    <property type="evidence" value="ECO:0007669"/>
    <property type="project" value="UniProtKB-UniRule"/>
</dbReference>
<keyword evidence="7 32" id="KW-1168">Fusion of virus membrane with host membrane</keyword>
<evidence type="ECO:0000259" key="35">
    <source>
        <dbReference type="Pfam" id="PF00516"/>
    </source>
</evidence>
<dbReference type="FunFam" id="2.170.40.20:FF:000003">
    <property type="entry name" value="Envelope glycoprotein gp160"/>
    <property type="match status" value="1"/>
</dbReference>
<dbReference type="Pfam" id="PF00516">
    <property type="entry name" value="GP120"/>
    <property type="match status" value="1"/>
</dbReference>
<dbReference type="GO" id="GO:1903911">
    <property type="term" value="P:positive regulation of receptor clustering"/>
    <property type="evidence" value="ECO:0007669"/>
    <property type="project" value="UniProtKB-UniRule"/>
</dbReference>
<dbReference type="GO" id="GO:0055036">
    <property type="term" value="C:virion membrane"/>
    <property type="evidence" value="ECO:0007669"/>
    <property type="project" value="UniProtKB-SubCell"/>
</dbReference>
<keyword evidence="11 32" id="KW-0945">Host-virus interaction</keyword>
<comment type="domain">
    <text evidence="32">The membrane proximal external region (MPER) present in gp41 is a tryptophan-rich region recognized by the antibodies 2F5, Z13, and 4E10. MPER seems to play a role in fusion.</text>
</comment>
<evidence type="ECO:0000256" key="27">
    <source>
        <dbReference type="ARBA" id="ARBA00023157"/>
    </source>
</evidence>
<keyword evidence="8 32" id="KW-1170">Fusion of virus membrane with host endosomal membrane</keyword>
<feature type="region of interest" description="Fusion peptide" evidence="32">
    <location>
        <begin position="513"/>
        <end position="533"/>
    </location>
</feature>
<dbReference type="FunFam" id="1.10.287.210:FF:000001">
    <property type="entry name" value="Envelope glycoprotein gp160"/>
    <property type="match status" value="1"/>
</dbReference>
<dbReference type="GO" id="GO:0075512">
    <property type="term" value="P:clathrin-dependent endocytosis of virus by host cell"/>
    <property type="evidence" value="ECO:0007669"/>
    <property type="project" value="UniProtKB-UniRule"/>
</dbReference>
<dbReference type="Gene3D" id="2.170.40.20">
    <property type="entry name" value="Human immunodeficiency virus 1, Gp160, envelope glycoprotein"/>
    <property type="match status" value="2"/>
</dbReference>
<reference evidence="37" key="2">
    <citation type="submission" date="2008-03" db="EMBL/GenBank/DDBJ databases">
        <authorList>
            <person name="Ping L.-H."/>
        </authorList>
    </citation>
    <scope>NUCLEOTIDE SEQUENCE</scope>
    <source>
        <strain evidence="37">Z20_F6</strain>
    </source>
</reference>
<evidence type="ECO:0000256" key="4">
    <source>
        <dbReference type="ARBA" id="ARBA00004563"/>
    </source>
</evidence>
<keyword evidence="18 32" id="KW-0946">Virion</keyword>
<evidence type="ECO:0000256" key="10">
    <source>
        <dbReference type="ARBA" id="ARBA00022570"/>
    </source>
</evidence>
<evidence type="ECO:0000259" key="36">
    <source>
        <dbReference type="Pfam" id="PF00517"/>
    </source>
</evidence>
<keyword evidence="23 32" id="KW-1039">Host endosome</keyword>
<keyword evidence="12 32" id="KW-1162">Viral penetration into host cytoplasm</keyword>
<evidence type="ECO:0000256" key="24">
    <source>
        <dbReference type="ARBA" id="ARBA00023054"/>
    </source>
</evidence>
<evidence type="ECO:0000256" key="11">
    <source>
        <dbReference type="ARBA" id="ARBA00022581"/>
    </source>
</evidence>
<evidence type="ECO:0000256" key="9">
    <source>
        <dbReference type="ARBA" id="ARBA00022511"/>
    </source>
</evidence>
<comment type="caution">
    <text evidence="32">Lacks conserved residue(s) required for the propagation of feature annotation.</text>
</comment>
<evidence type="ECO:0000256" key="7">
    <source>
        <dbReference type="ARBA" id="ARBA00022506"/>
    </source>
</evidence>
<evidence type="ECO:0000256" key="12">
    <source>
        <dbReference type="ARBA" id="ARBA00022595"/>
    </source>
</evidence>
<dbReference type="GO" id="GO:0020002">
    <property type="term" value="C:host cell plasma membrane"/>
    <property type="evidence" value="ECO:0007669"/>
    <property type="project" value="UniProtKB-SubCell"/>
</dbReference>
<evidence type="ECO:0000256" key="13">
    <source>
        <dbReference type="ARBA" id="ARBA00022685"/>
    </source>
</evidence>
<comment type="miscellaneous">
    <text evidence="32">HIV-1 lineages are divided in three main groups, M (for Major), O (for Outlier), and N (for New, or Non-M, Non-O). The vast majority of strains found worldwide belong to the group M. Group O seems to be endemic to and largely confined to Cameroon and neighboring countries in West Central Africa, where these viruses represent a small minority of HIV-1 strains. The group N is represented by a limited number of isolates from Cameroonian persons. The group M is further subdivided in 9 clades or subtypes (A to D, F to H, J and K).</text>
</comment>
<evidence type="ECO:0000256" key="31">
    <source>
        <dbReference type="ARBA" id="ARBA00023296"/>
    </source>
</evidence>
<feature type="disulfide bond" evidence="32">
    <location>
        <begin position="53"/>
        <end position="73"/>
    </location>
</feature>
<dbReference type="GO" id="GO:0039654">
    <property type="term" value="P:fusion of virus membrane with host endosome membrane"/>
    <property type="evidence" value="ECO:0007669"/>
    <property type="project" value="UniProtKB-UniRule"/>
</dbReference>
<evidence type="ECO:0000256" key="5">
    <source>
        <dbReference type="ARBA" id="ARBA00004578"/>
    </source>
</evidence>
<feature type="disulfide bond" evidence="32">
    <location>
        <begin position="599"/>
        <end position="605"/>
    </location>
</feature>
<name>B3UUM1_HV1</name>
<keyword evidence="21 32" id="KW-1164">Virus endocytosis by host</keyword>
<dbReference type="SUPFAM" id="SSF58069">
    <property type="entry name" value="Virus ectodomain"/>
    <property type="match status" value="1"/>
</dbReference>
<feature type="chain" id="PRO_5023458114" description="Envelope glycoprotein gp160" evidence="32">
    <location>
        <begin position="32"/>
        <end position="857"/>
    </location>
</feature>
<dbReference type="Pfam" id="PF00517">
    <property type="entry name" value="GP41"/>
    <property type="match status" value="1"/>
</dbReference>
<dbReference type="GO" id="GO:0005198">
    <property type="term" value="F:structural molecule activity"/>
    <property type="evidence" value="ECO:0007669"/>
    <property type="project" value="UniProtKB-UniRule"/>
</dbReference>
<dbReference type="InterPro" id="IPR037527">
    <property type="entry name" value="Gp160"/>
</dbReference>
<comment type="PTM">
    <text evidence="32">Palmitoylation of the transmembrane protein and of Env polyprotein (prior to its proteolytic cleavage) is essential for their association with host cell membrane lipid rafts. Palmitoylation is therefore required for envelope trafficking to classical lipid rafts, but not for viral replication.</text>
</comment>
<reference evidence="37" key="1">
    <citation type="journal article" date="2008" name="Proc. Natl. Acad. Sci. U.S.A.">
        <title>Identification and characterization of transmitted and early founder virus envelopes in primary HIV-1 infection.</title>
        <authorList>
            <person name="Keele B.F."/>
            <person name="Giorgi E.E."/>
            <person name="Salazar-Gonzalez J.F."/>
            <person name="Decker J.M."/>
            <person name="Pham K.T."/>
            <person name="Salazar M.G."/>
            <person name="Sun C."/>
            <person name="Grayson T."/>
            <person name="Wang S."/>
            <person name="Li H."/>
            <person name="Wei X."/>
            <person name="Jiang C."/>
            <person name="Kirchherr J.L."/>
            <person name="Gao F."/>
            <person name="Anderson J.A."/>
            <person name="Ping L.H."/>
            <person name="Swanstrom R."/>
            <person name="Tomaras G.D."/>
            <person name="Blattner W.A."/>
            <person name="Goepfert P.A."/>
            <person name="Kilby J.M."/>
            <person name="Saag M.S."/>
            <person name="Delwart E.L."/>
            <person name="Busch M.P."/>
            <person name="Cohen M.S."/>
            <person name="Montefiori D.C."/>
            <person name="Haynes B.F."/>
            <person name="Gaschen B."/>
            <person name="Athreya G.S."/>
            <person name="Lee H.Y."/>
            <person name="Wood N."/>
            <person name="Seoighe C."/>
            <person name="Perelson A.S."/>
            <person name="Bhattacharya T."/>
            <person name="Korber B.T."/>
            <person name="Hahn B.H."/>
            <person name="Shaw G.M."/>
        </authorList>
    </citation>
    <scope>NUCLEOTIDE SEQUENCE</scope>
    <source>
        <strain evidence="37">Z20_F6</strain>
    </source>
</reference>
<dbReference type="FunFam" id="2.170.40.20:FF:000004">
    <property type="entry name" value="Envelope glycoprotein gp160"/>
    <property type="match status" value="1"/>
</dbReference>
<dbReference type="InterPro" id="IPR000328">
    <property type="entry name" value="GP41-like"/>
</dbReference>
<keyword evidence="20 32" id="KW-0261">Viral envelope protein</keyword>
<feature type="short sequence motif" description="YXXL motif; contains endocytosis signal" evidence="32">
    <location>
        <begin position="713"/>
        <end position="716"/>
    </location>
</feature>
<dbReference type="GO" id="GO:0019062">
    <property type="term" value="P:virion attachment to host cell"/>
    <property type="evidence" value="ECO:0007669"/>
    <property type="project" value="UniProtKB-UniRule"/>
</dbReference>
<evidence type="ECO:0000256" key="6">
    <source>
        <dbReference type="ARBA" id="ARBA00004650"/>
    </source>
</evidence>
<comment type="function">
    <text evidence="32">Envelope glycoprotein gp160: Oligomerizes in the host endoplasmic reticulum into predominantly trimers. In a second time, gp160 transits in the host Golgi, where glycosylation is completed. The precursor is then proteolytically cleaved in the trans-Golgi and thereby activated by cellular furin or furin-like proteases to produce gp120 and gp41.</text>
</comment>
<comment type="domain">
    <text evidence="32">The CD4-binding region is targeted by the antibody b12.</text>
</comment>
<dbReference type="GO" id="GO:0016020">
    <property type="term" value="C:membrane"/>
    <property type="evidence" value="ECO:0007669"/>
    <property type="project" value="UniProtKB-UniRule"/>
</dbReference>
<evidence type="ECO:0000256" key="15">
    <source>
        <dbReference type="ARBA" id="ARBA00022703"/>
    </source>
</evidence>
<evidence type="ECO:0000256" key="16">
    <source>
        <dbReference type="ARBA" id="ARBA00022729"/>
    </source>
</evidence>